<comment type="subcellular location">
    <subcellularLocation>
        <location evidence="1">Mitochondrion inner membrane</location>
        <topology evidence="1">Multi-pass membrane protein</topology>
    </subcellularLocation>
</comment>
<keyword evidence="1 2" id="KW-0812">Transmembrane</keyword>
<keyword evidence="5" id="KW-1185">Reference proteome</keyword>
<organism evidence="4 5">
    <name type="scientific">Cardiosporidium cionae</name>
    <dbReference type="NCBI Taxonomy" id="476202"/>
    <lineage>
        <taxon>Eukaryota</taxon>
        <taxon>Sar</taxon>
        <taxon>Alveolata</taxon>
        <taxon>Apicomplexa</taxon>
        <taxon>Aconoidasida</taxon>
        <taxon>Nephromycida</taxon>
        <taxon>Cardiosporidium</taxon>
    </lineage>
</organism>
<feature type="transmembrane region" description="Helical" evidence="2">
    <location>
        <begin position="7"/>
        <end position="25"/>
    </location>
</feature>
<dbReference type="Pfam" id="PF00115">
    <property type="entry name" value="COX1"/>
    <property type="match status" value="2"/>
</dbReference>
<evidence type="ECO:0000256" key="2">
    <source>
        <dbReference type="SAM" id="Phobius"/>
    </source>
</evidence>
<keyword evidence="2" id="KW-1133">Transmembrane helix</keyword>
<dbReference type="Gene3D" id="1.20.210.10">
    <property type="entry name" value="Cytochrome c oxidase-like, subunit I domain"/>
    <property type="match status" value="2"/>
</dbReference>
<comment type="caution">
    <text evidence="4">The sequence shown here is derived from an EMBL/GenBank/DDBJ whole genome shotgun (WGS) entry which is preliminary data.</text>
</comment>
<keyword evidence="1" id="KW-0408">Iron</keyword>
<dbReference type="Proteomes" id="UP000823046">
    <property type="component" value="Unassembled WGS sequence"/>
</dbReference>
<dbReference type="InterPro" id="IPR000883">
    <property type="entry name" value="Cyt_C_Oxase_1"/>
</dbReference>
<evidence type="ECO:0000313" key="5">
    <source>
        <dbReference type="Proteomes" id="UP000823046"/>
    </source>
</evidence>
<feature type="transmembrane region" description="Helical" evidence="2">
    <location>
        <begin position="74"/>
        <end position="94"/>
    </location>
</feature>
<gene>
    <name evidence="4" type="ORF">IE077_000126</name>
</gene>
<keyword evidence="1" id="KW-0349">Heme</keyword>
<evidence type="ECO:0000313" key="4">
    <source>
        <dbReference type="EMBL" id="KAF8817793.1"/>
    </source>
</evidence>
<dbReference type="EMBL" id="JADAQX010001458">
    <property type="protein sequence ID" value="KAF8817793.1"/>
    <property type="molecule type" value="Genomic_DNA"/>
</dbReference>
<keyword evidence="1" id="KW-0479">Metal-binding</keyword>
<dbReference type="SUPFAM" id="SSF81442">
    <property type="entry name" value="Cytochrome c oxidase subunit I-like"/>
    <property type="match status" value="1"/>
</dbReference>
<dbReference type="EC" id="7.1.1.9" evidence="1"/>
<reference evidence="4 5" key="1">
    <citation type="journal article" date="2020" name="bioRxiv">
        <title>Metabolic contributions of an alphaproteobacterial endosymbiont in the apicomplexan Cardiosporidium cionae.</title>
        <authorList>
            <person name="Hunter E.S."/>
            <person name="Paight C.J."/>
            <person name="Lane C.E."/>
        </authorList>
    </citation>
    <scope>NUCLEOTIDE SEQUENCE [LARGE SCALE GENOMIC DNA]</scope>
    <source>
        <strain evidence="4">ESH_2018</strain>
    </source>
</reference>
<keyword evidence="1" id="KW-0249">Electron transport</keyword>
<protein>
    <recommendedName>
        <fullName evidence="1">Cytochrome c oxidase subunit 1</fullName>
        <ecNumber evidence="1">7.1.1.9</ecNumber>
    </recommendedName>
</protein>
<keyword evidence="1" id="KW-0999">Mitochondrion inner membrane</keyword>
<keyword evidence="1 2" id="KW-0472">Membrane</keyword>
<sequence>MIIRIELATSGLISAFGNYFIPIYNTSSDIAFPRLNSVSLFLLPLSYSLILLSLVGEFGVGPGWTLYPPNSTSGVWAVDLVIIALLISGDPVFYQHLFWFFGHPEVYVLIIPGFVLVSVIISSYSNSLIFGTNFPLGVSYSSAAFLIALFFICTFTLGGTTGVQLGAILALIASLVFYQLVFLGRLPLKGFNSMPRRIPDYPDIFNAWNSLASLGSIAVFTIRENLQGIDYNMRQSLEH</sequence>
<dbReference type="PRINTS" id="PR01165">
    <property type="entry name" value="CYCOXIDASEI"/>
</dbReference>
<dbReference type="InterPro" id="IPR036927">
    <property type="entry name" value="Cyt_c_oxase-like_su1_sf"/>
</dbReference>
<dbReference type="PROSITE" id="PS50855">
    <property type="entry name" value="COX1"/>
    <property type="match status" value="1"/>
</dbReference>
<dbReference type="PANTHER" id="PTHR10422:SF18">
    <property type="entry name" value="CYTOCHROME C OXIDASE SUBUNIT 1"/>
    <property type="match status" value="1"/>
</dbReference>
<feature type="transmembrane region" description="Helical" evidence="2">
    <location>
        <begin position="163"/>
        <end position="188"/>
    </location>
</feature>
<name>A0ABQ7J3Y3_9APIC</name>
<feature type="transmembrane region" description="Helical" evidence="2">
    <location>
        <begin position="106"/>
        <end position="124"/>
    </location>
</feature>
<keyword evidence="1" id="KW-0813">Transport</keyword>
<keyword evidence="1" id="KW-0186">Copper</keyword>
<dbReference type="InterPro" id="IPR023616">
    <property type="entry name" value="Cyt_c_oxase-like_su1_dom"/>
</dbReference>
<evidence type="ECO:0000256" key="1">
    <source>
        <dbReference type="RuleBase" id="RU000369"/>
    </source>
</evidence>
<feature type="domain" description="Cytochrome oxidase subunit I profile" evidence="3">
    <location>
        <begin position="1"/>
        <end position="229"/>
    </location>
</feature>
<comment type="catalytic activity">
    <reaction evidence="1">
        <text>4 Fe(II)-[cytochrome c] + O2 + 8 H(+)(in) = 4 Fe(III)-[cytochrome c] + 2 H2O + 4 H(+)(out)</text>
        <dbReference type="Rhea" id="RHEA:11436"/>
        <dbReference type="Rhea" id="RHEA-COMP:10350"/>
        <dbReference type="Rhea" id="RHEA-COMP:14399"/>
        <dbReference type="ChEBI" id="CHEBI:15377"/>
        <dbReference type="ChEBI" id="CHEBI:15378"/>
        <dbReference type="ChEBI" id="CHEBI:15379"/>
        <dbReference type="ChEBI" id="CHEBI:29033"/>
        <dbReference type="ChEBI" id="CHEBI:29034"/>
        <dbReference type="EC" id="7.1.1.9"/>
    </reaction>
</comment>
<comment type="similarity">
    <text evidence="1">Belongs to the heme-copper respiratory oxidase family.</text>
</comment>
<accession>A0ABQ7J3Y3</accession>
<evidence type="ECO:0000259" key="3">
    <source>
        <dbReference type="PROSITE" id="PS50855"/>
    </source>
</evidence>
<comment type="pathway">
    <text evidence="1">Energy metabolism; oxidative phosphorylation.</text>
</comment>
<feature type="transmembrane region" description="Helical" evidence="2">
    <location>
        <begin position="45"/>
        <end position="67"/>
    </location>
</feature>
<keyword evidence="1" id="KW-0679">Respiratory chain</keyword>
<proteinExistence type="inferred from homology"/>
<dbReference type="PANTHER" id="PTHR10422">
    <property type="entry name" value="CYTOCHROME C OXIDASE SUBUNIT 1"/>
    <property type="match status" value="1"/>
</dbReference>
<comment type="function">
    <text evidence="1">Component of the cytochrome c oxidase, the last enzyme in the mitochondrial electron transport chain which drives oxidative phosphorylation. The respiratory chain contains 3 multisubunit complexes succinate dehydrogenase (complex II, CII), ubiquinol-cytochrome c oxidoreductase (cytochrome b-c1 complex, complex III, CIII) and cytochrome c oxidase (complex IV, CIV), that cooperate to transfer electrons derived from NADH and succinate to molecular oxygen, creating an electrochemical gradient over the inner membrane that drives transmembrane transport and the ATP synthase. Cytochrome c oxidase is the component of the respiratory chain that catalyzes the reduction of oxygen to water. Electrons originating from reduced cytochrome c in the intermembrane space (IMS) are transferred via the dinuclear copper A center (CU(A)) of subunit 2 and heme A of subunit 1 to the active site in subunit 1, a binuclear center (BNC) formed by heme A3 and copper B (CU(B)). The BNC reduces molecular oxygen to 2 water molecules using 4 electrons from cytochrome c in the IMS and 4 protons from the mitochondrial matrix.</text>
</comment>
<geneLocation type="mitochondrion" evidence="4"/>
<feature type="transmembrane region" description="Helical" evidence="2">
    <location>
        <begin position="136"/>
        <end position="157"/>
    </location>
</feature>
<keyword evidence="1 4" id="KW-0496">Mitochondrion</keyword>